<reference evidence="12 13" key="1">
    <citation type="journal article" date="2011" name="J. Bacteriol.">
        <title>Genome sequence of Chthoniobacter flavus Ellin428, an aerobic heterotrophic soil bacterium.</title>
        <authorList>
            <person name="Kant R."/>
            <person name="van Passel M.W."/>
            <person name="Palva A."/>
            <person name="Lucas S."/>
            <person name="Lapidus A."/>
            <person name="Glavina Del Rio T."/>
            <person name="Dalin E."/>
            <person name="Tice H."/>
            <person name="Bruce D."/>
            <person name="Goodwin L."/>
            <person name="Pitluck S."/>
            <person name="Larimer F.W."/>
            <person name="Land M.L."/>
            <person name="Hauser L."/>
            <person name="Sangwan P."/>
            <person name="de Vos W.M."/>
            <person name="Janssen P.H."/>
            <person name="Smidt H."/>
        </authorList>
    </citation>
    <scope>NUCLEOTIDE SEQUENCE [LARGE SCALE GENOMIC DNA]</scope>
    <source>
        <strain evidence="12 13">Ellin428</strain>
    </source>
</reference>
<evidence type="ECO:0000256" key="6">
    <source>
        <dbReference type="ARBA" id="ARBA00022692"/>
    </source>
</evidence>
<dbReference type="AlphaFoldDB" id="B4D0R6"/>
<feature type="transmembrane region" description="Helical" evidence="10">
    <location>
        <begin position="48"/>
        <end position="71"/>
    </location>
</feature>
<dbReference type="SUPFAM" id="SSF161098">
    <property type="entry name" value="MetI-like"/>
    <property type="match status" value="1"/>
</dbReference>
<evidence type="ECO:0000256" key="4">
    <source>
        <dbReference type="ARBA" id="ARBA00022448"/>
    </source>
</evidence>
<dbReference type="FunCoup" id="B4D0R6">
    <property type="interactions" value="187"/>
</dbReference>
<keyword evidence="9 10" id="KW-0472">Membrane</keyword>
<comment type="caution">
    <text evidence="12">The sequence shown here is derived from an EMBL/GenBank/DDBJ whole genome shotgun (WGS) entry which is preliminary data.</text>
</comment>
<evidence type="ECO:0000256" key="8">
    <source>
        <dbReference type="ARBA" id="ARBA00022989"/>
    </source>
</evidence>
<dbReference type="RefSeq" id="WP_006979842.1">
    <property type="nucleotide sequence ID" value="NZ_ABVL01000006.1"/>
</dbReference>
<dbReference type="EMBL" id="ABVL01000006">
    <property type="protein sequence ID" value="EDY19928.1"/>
    <property type="molecule type" value="Genomic_DNA"/>
</dbReference>
<keyword evidence="13" id="KW-1185">Reference proteome</keyword>
<keyword evidence="7" id="KW-0029">Amino-acid transport</keyword>
<feature type="domain" description="ABC transmembrane type-1" evidence="11">
    <location>
        <begin position="48"/>
        <end position="236"/>
    </location>
</feature>
<dbReference type="PANTHER" id="PTHR30614">
    <property type="entry name" value="MEMBRANE COMPONENT OF AMINO ACID ABC TRANSPORTER"/>
    <property type="match status" value="1"/>
</dbReference>
<evidence type="ECO:0000313" key="12">
    <source>
        <dbReference type="EMBL" id="EDY19928.1"/>
    </source>
</evidence>
<name>B4D0R6_9BACT</name>
<feature type="transmembrane region" description="Helical" evidence="10">
    <location>
        <begin position="217"/>
        <end position="235"/>
    </location>
</feature>
<dbReference type="InterPro" id="IPR035906">
    <property type="entry name" value="MetI-like_sf"/>
</dbReference>
<comment type="similarity">
    <text evidence="3">Belongs to the binding-protein-dependent transport system permease family. HisMQ subfamily.</text>
</comment>
<proteinExistence type="inferred from homology"/>
<dbReference type="NCBIfam" id="TIGR01726">
    <property type="entry name" value="HEQRo_perm_3TM"/>
    <property type="match status" value="1"/>
</dbReference>
<evidence type="ECO:0000259" key="11">
    <source>
        <dbReference type="PROSITE" id="PS50928"/>
    </source>
</evidence>
<dbReference type="STRING" id="497964.CfE428DRAFT_2517"/>
<keyword evidence="5" id="KW-1003">Cell membrane</keyword>
<dbReference type="InParanoid" id="B4D0R6"/>
<dbReference type="GO" id="GO:0022857">
    <property type="term" value="F:transmembrane transporter activity"/>
    <property type="evidence" value="ECO:0007669"/>
    <property type="project" value="InterPro"/>
</dbReference>
<dbReference type="Proteomes" id="UP000005824">
    <property type="component" value="Unassembled WGS sequence"/>
</dbReference>
<dbReference type="InterPro" id="IPR000515">
    <property type="entry name" value="MetI-like"/>
</dbReference>
<accession>B4D0R6</accession>
<sequence length="247" mass="27433" precursor="true">MPRLTRILSFIAAFVLLAGICAGAFALLDYHWNWAQAASYWRLFLDGWLTTVGISALAIPFSCLIGMLLALARRAPIMPLRDAVQIFVELTRGTPLLVQLFIYWYAFGEKLSSDLRLIAGALTLSFFEGAYISEIFRAGIEGVGASQLETARSLGFSRVQTYRYVIFPLALRQSLPPLAGQFASIIKDSSLLSVLGIAEFSLAATQTNSITYTTFEIYLPVALGYLILTLPISLWTQRLEQRARFET</sequence>
<dbReference type="CDD" id="cd06261">
    <property type="entry name" value="TM_PBP2"/>
    <property type="match status" value="1"/>
</dbReference>
<evidence type="ECO:0000256" key="10">
    <source>
        <dbReference type="RuleBase" id="RU363032"/>
    </source>
</evidence>
<evidence type="ECO:0000256" key="2">
    <source>
        <dbReference type="ARBA" id="ARBA00004429"/>
    </source>
</evidence>
<evidence type="ECO:0000256" key="1">
    <source>
        <dbReference type="ARBA" id="ARBA00003159"/>
    </source>
</evidence>
<feature type="transmembrane region" description="Helical" evidence="10">
    <location>
        <begin position="7"/>
        <end position="28"/>
    </location>
</feature>
<evidence type="ECO:0000313" key="13">
    <source>
        <dbReference type="Proteomes" id="UP000005824"/>
    </source>
</evidence>
<comment type="subcellular location">
    <subcellularLocation>
        <location evidence="2">Cell inner membrane</location>
        <topology evidence="2">Multi-pass membrane protein</topology>
    </subcellularLocation>
    <subcellularLocation>
        <location evidence="10">Cell membrane</location>
        <topology evidence="10">Multi-pass membrane protein</topology>
    </subcellularLocation>
</comment>
<organism evidence="12 13">
    <name type="scientific">Chthoniobacter flavus Ellin428</name>
    <dbReference type="NCBI Taxonomy" id="497964"/>
    <lineage>
        <taxon>Bacteria</taxon>
        <taxon>Pseudomonadati</taxon>
        <taxon>Verrucomicrobiota</taxon>
        <taxon>Spartobacteria</taxon>
        <taxon>Chthoniobacterales</taxon>
        <taxon>Chthoniobacteraceae</taxon>
        <taxon>Chthoniobacter</taxon>
    </lineage>
</organism>
<keyword evidence="6 10" id="KW-0812">Transmembrane</keyword>
<dbReference type="eggNOG" id="COG0765">
    <property type="taxonomic scope" value="Bacteria"/>
</dbReference>
<dbReference type="Pfam" id="PF00528">
    <property type="entry name" value="BPD_transp_1"/>
    <property type="match status" value="1"/>
</dbReference>
<evidence type="ECO:0000256" key="3">
    <source>
        <dbReference type="ARBA" id="ARBA00010072"/>
    </source>
</evidence>
<keyword evidence="4 10" id="KW-0813">Transport</keyword>
<dbReference type="GO" id="GO:0006865">
    <property type="term" value="P:amino acid transport"/>
    <property type="evidence" value="ECO:0007669"/>
    <property type="project" value="UniProtKB-KW"/>
</dbReference>
<keyword evidence="8 10" id="KW-1133">Transmembrane helix</keyword>
<dbReference type="InterPro" id="IPR043429">
    <property type="entry name" value="ArtM/GltK/GlnP/TcyL/YhdX-like"/>
</dbReference>
<evidence type="ECO:0000256" key="5">
    <source>
        <dbReference type="ARBA" id="ARBA00022475"/>
    </source>
</evidence>
<dbReference type="PANTHER" id="PTHR30614:SF20">
    <property type="entry name" value="GLUTAMINE TRANSPORT SYSTEM PERMEASE PROTEIN GLNP"/>
    <property type="match status" value="1"/>
</dbReference>
<dbReference type="GO" id="GO:0043190">
    <property type="term" value="C:ATP-binding cassette (ABC) transporter complex"/>
    <property type="evidence" value="ECO:0007669"/>
    <property type="project" value="InterPro"/>
</dbReference>
<gene>
    <name evidence="12" type="ORF">CfE428DRAFT_2517</name>
</gene>
<comment type="function">
    <text evidence="1">Part of the binding-protein-dependent transport system for glutamine; probably responsible for the translocation of the substrate across the membrane.</text>
</comment>
<dbReference type="InterPro" id="IPR010065">
    <property type="entry name" value="AA_ABC_transptr_permease_3TM"/>
</dbReference>
<dbReference type="Gene3D" id="1.10.3720.10">
    <property type="entry name" value="MetI-like"/>
    <property type="match status" value="1"/>
</dbReference>
<protein>
    <submittedName>
        <fullName evidence="12">Polar amino acid ABC transporter, inner membrane subunit</fullName>
    </submittedName>
</protein>
<evidence type="ECO:0000256" key="9">
    <source>
        <dbReference type="ARBA" id="ARBA00023136"/>
    </source>
</evidence>
<evidence type="ECO:0000256" key="7">
    <source>
        <dbReference type="ARBA" id="ARBA00022970"/>
    </source>
</evidence>
<dbReference type="PROSITE" id="PS50928">
    <property type="entry name" value="ABC_TM1"/>
    <property type="match status" value="1"/>
</dbReference>